<feature type="domain" description="Beta-lactamase-related" evidence="1">
    <location>
        <begin position="6"/>
        <end position="174"/>
    </location>
</feature>
<dbReference type="AlphaFoldDB" id="A0AAN9UL47"/>
<dbReference type="InterPro" id="IPR012338">
    <property type="entry name" value="Beta-lactam/transpept-like"/>
</dbReference>
<evidence type="ECO:0000313" key="3">
    <source>
        <dbReference type="Proteomes" id="UP001320420"/>
    </source>
</evidence>
<sequence length="186" mass="20252">MNTLRLIEQPTKITDTADLSLGVYQYGESNYYANFGFHNVEAELPVSDQTIFADCPLTKLCTSMAMASLIDDPSNMTITDCLCHRTGMSVGDFYLGSENNIVIAKIAGLFIDKVAGPWADIFRQRFFGPLGMKRTFTKALPDGAENVAKAYNTLDDGTPVEIPLVKAGEGSFGGSIGDMFTYVDEC</sequence>
<organism evidence="2 3">
    <name type="scientific">Diatrype stigma</name>
    <dbReference type="NCBI Taxonomy" id="117547"/>
    <lineage>
        <taxon>Eukaryota</taxon>
        <taxon>Fungi</taxon>
        <taxon>Dikarya</taxon>
        <taxon>Ascomycota</taxon>
        <taxon>Pezizomycotina</taxon>
        <taxon>Sordariomycetes</taxon>
        <taxon>Xylariomycetidae</taxon>
        <taxon>Xylariales</taxon>
        <taxon>Diatrypaceae</taxon>
        <taxon>Diatrype</taxon>
    </lineage>
</organism>
<accession>A0AAN9UL47</accession>
<dbReference type="EMBL" id="JAKJXP020000072">
    <property type="protein sequence ID" value="KAK7749985.1"/>
    <property type="molecule type" value="Genomic_DNA"/>
</dbReference>
<dbReference type="Pfam" id="PF00144">
    <property type="entry name" value="Beta-lactamase"/>
    <property type="match status" value="1"/>
</dbReference>
<name>A0AAN9UL47_9PEZI</name>
<reference evidence="2 3" key="1">
    <citation type="submission" date="2024-02" db="EMBL/GenBank/DDBJ databases">
        <title>De novo assembly and annotation of 12 fungi associated with fruit tree decline syndrome in Ontario, Canada.</title>
        <authorList>
            <person name="Sulman M."/>
            <person name="Ellouze W."/>
            <person name="Ilyukhin E."/>
        </authorList>
    </citation>
    <scope>NUCLEOTIDE SEQUENCE [LARGE SCALE GENOMIC DNA]</scope>
    <source>
        <strain evidence="2 3">M11/M66-122</strain>
    </source>
</reference>
<keyword evidence="3" id="KW-1185">Reference proteome</keyword>
<dbReference type="SUPFAM" id="SSF56601">
    <property type="entry name" value="beta-lactamase/transpeptidase-like"/>
    <property type="match status" value="1"/>
</dbReference>
<proteinExistence type="predicted"/>
<evidence type="ECO:0000313" key="2">
    <source>
        <dbReference type="EMBL" id="KAK7749985.1"/>
    </source>
</evidence>
<dbReference type="Proteomes" id="UP001320420">
    <property type="component" value="Unassembled WGS sequence"/>
</dbReference>
<gene>
    <name evidence="2" type="ORF">SLS62_008094</name>
</gene>
<dbReference type="InterPro" id="IPR001466">
    <property type="entry name" value="Beta-lactam-related"/>
</dbReference>
<comment type="caution">
    <text evidence="2">The sequence shown here is derived from an EMBL/GenBank/DDBJ whole genome shotgun (WGS) entry which is preliminary data.</text>
</comment>
<dbReference type="Gene3D" id="3.40.710.10">
    <property type="entry name" value="DD-peptidase/beta-lactamase superfamily"/>
    <property type="match status" value="2"/>
</dbReference>
<evidence type="ECO:0000259" key="1">
    <source>
        <dbReference type="Pfam" id="PF00144"/>
    </source>
</evidence>
<protein>
    <recommendedName>
        <fullName evidence="1">Beta-lactamase-related domain-containing protein</fullName>
    </recommendedName>
</protein>